<evidence type="ECO:0000313" key="2">
    <source>
        <dbReference type="Proteomes" id="UP000284379"/>
    </source>
</evidence>
<gene>
    <name evidence="1" type="ORF">DW888_12475</name>
</gene>
<dbReference type="EMBL" id="QSGO01000008">
    <property type="protein sequence ID" value="RHB34764.1"/>
    <property type="molecule type" value="Genomic_DNA"/>
</dbReference>
<comment type="caution">
    <text evidence="1">The sequence shown here is derived from an EMBL/GenBank/DDBJ whole genome shotgun (WGS) entry which is preliminary data.</text>
</comment>
<dbReference type="PROSITE" id="PS51257">
    <property type="entry name" value="PROKAR_LIPOPROTEIN"/>
    <property type="match status" value="1"/>
</dbReference>
<organism evidence="1 2">
    <name type="scientific">Bacteroides nordii</name>
    <dbReference type="NCBI Taxonomy" id="291645"/>
    <lineage>
        <taxon>Bacteria</taxon>
        <taxon>Pseudomonadati</taxon>
        <taxon>Bacteroidota</taxon>
        <taxon>Bacteroidia</taxon>
        <taxon>Bacteroidales</taxon>
        <taxon>Bacteroidaceae</taxon>
        <taxon>Bacteroides</taxon>
    </lineage>
</organism>
<name>A0A413VMP3_9BACE</name>
<accession>A0A413VMP3</accession>
<reference evidence="1 2" key="1">
    <citation type="submission" date="2018-08" db="EMBL/GenBank/DDBJ databases">
        <title>A genome reference for cultivated species of the human gut microbiota.</title>
        <authorList>
            <person name="Zou Y."/>
            <person name="Xue W."/>
            <person name="Luo G."/>
        </authorList>
    </citation>
    <scope>NUCLEOTIDE SEQUENCE [LARGE SCALE GENOMIC DNA]</scope>
    <source>
        <strain evidence="1 2">AM40-30BH</strain>
    </source>
</reference>
<evidence type="ECO:0000313" key="1">
    <source>
        <dbReference type="EMBL" id="RHB34764.1"/>
    </source>
</evidence>
<evidence type="ECO:0008006" key="3">
    <source>
        <dbReference type="Google" id="ProtNLM"/>
    </source>
</evidence>
<proteinExistence type="predicted"/>
<dbReference type="AlphaFoldDB" id="A0A413VMP3"/>
<sequence>MSLKRFFILLSAILPLLFCGCDDDEPANAGNAPKPEMNIVVSPQSGLFYGDKVSVTGTLTDEKNLKMYTILLKDGNDTELYRKEQMLLGQSFQMNETFSIPLPKNAEEGTFKVEVILENSRNGEAVQSFDLTSLQVPTFNRLYLLLGNKSVVELYPNGDVFEADETFPANIKGIISPTPTNTGLYWGTVNGEIQTMAKDSIIIGGDIEASCKITFNPKTFELTFGERHGWTSLPSIDSYYILGTISGHWQDGEIKEEKAKMRMQGYESGDLRYYTWFPPEGDNVETGMWGSIAAGTFQLKKAGEDSFILWNGTQFTTGSAYDTSKSFPVTAGGAFEIRVYFEGDECTKVSVIGSERTLEFANEQVKANGVTLGNSIDFAGTQLQLKSGTSYIYEGEVELTKGETISSNTVDLSLCTPNKDLFAGSGNANWTLTSSTGKYFIQIDAFSGSSYARPASGYPDAIYMYGWSWAHSQAGTAQNWQADSALPLVRVGNSFVYEGTCYVFSWGGDVAFILTNPSGETKIELPNVNFDANSNILNGNATHFTLPTVEGYYKVSVDLKDGITISDGNPATVTPNGSGNFTLRYTLQ</sequence>
<dbReference type="Proteomes" id="UP000284379">
    <property type="component" value="Unassembled WGS sequence"/>
</dbReference>
<protein>
    <recommendedName>
        <fullName evidence="3">DUF5016 domain-containing protein</fullName>
    </recommendedName>
</protein>
<dbReference type="RefSeq" id="WP_122201673.1">
    <property type="nucleotide sequence ID" value="NZ_CABJFV010000008.1"/>
</dbReference>